<evidence type="ECO:0000256" key="7">
    <source>
        <dbReference type="ARBA" id="ARBA00023141"/>
    </source>
</evidence>
<dbReference type="InterPro" id="IPR002028">
    <property type="entry name" value="Trp_synthase_suA"/>
</dbReference>
<gene>
    <name evidence="11" type="ORF">FCC1311_072992</name>
</gene>
<accession>A0A2R5GMX3</accession>
<comment type="pathway">
    <text evidence="2">Amino-acid biosynthesis; L-tryptophan biosynthesis; L-tryptophan from chorismate: step 5/5.</text>
</comment>
<dbReference type="PANTHER" id="PTHR43406:SF1">
    <property type="entry name" value="TRYPTOPHAN SYNTHASE ALPHA CHAIN, CHLOROPLASTIC"/>
    <property type="match status" value="1"/>
</dbReference>
<dbReference type="CDD" id="cd04724">
    <property type="entry name" value="Tryptophan_synthase_alpha"/>
    <property type="match status" value="1"/>
</dbReference>
<dbReference type="AlphaFoldDB" id="A0A2R5GMX3"/>
<dbReference type="InterPro" id="IPR018204">
    <property type="entry name" value="Trp_synthase_alpha_AS"/>
</dbReference>
<evidence type="ECO:0000256" key="1">
    <source>
        <dbReference type="ARBA" id="ARBA00003365"/>
    </source>
</evidence>
<keyword evidence="12" id="KW-1185">Reference proteome</keyword>
<dbReference type="InterPro" id="IPR013785">
    <property type="entry name" value="Aldolase_TIM"/>
</dbReference>
<comment type="similarity">
    <text evidence="10">Belongs to the TrpA family.</text>
</comment>
<comment type="catalytic activity">
    <reaction evidence="9">
        <text>(1S,2R)-1-C-(indol-3-yl)glycerol 3-phosphate + L-serine = D-glyceraldehyde 3-phosphate + L-tryptophan + H2O</text>
        <dbReference type="Rhea" id="RHEA:10532"/>
        <dbReference type="ChEBI" id="CHEBI:15377"/>
        <dbReference type="ChEBI" id="CHEBI:33384"/>
        <dbReference type="ChEBI" id="CHEBI:57912"/>
        <dbReference type="ChEBI" id="CHEBI:58866"/>
        <dbReference type="ChEBI" id="CHEBI:59776"/>
        <dbReference type="EC" id="4.2.1.20"/>
    </reaction>
</comment>
<dbReference type="HAMAP" id="MF_00131">
    <property type="entry name" value="Trp_synth_alpha"/>
    <property type="match status" value="1"/>
</dbReference>
<keyword evidence="5" id="KW-0028">Amino-acid biosynthesis</keyword>
<dbReference type="Gene3D" id="3.20.20.70">
    <property type="entry name" value="Aldolase class I"/>
    <property type="match status" value="1"/>
</dbReference>
<dbReference type="GO" id="GO:0004834">
    <property type="term" value="F:tryptophan synthase activity"/>
    <property type="evidence" value="ECO:0007669"/>
    <property type="project" value="UniProtKB-EC"/>
</dbReference>
<comment type="subunit">
    <text evidence="3">Tetramer of two alpha and two beta chains.</text>
</comment>
<dbReference type="UniPathway" id="UPA00035">
    <property type="reaction ID" value="UER00044"/>
</dbReference>
<dbReference type="InterPro" id="IPR011060">
    <property type="entry name" value="RibuloseP-bd_barrel"/>
</dbReference>
<evidence type="ECO:0000256" key="5">
    <source>
        <dbReference type="ARBA" id="ARBA00022605"/>
    </source>
</evidence>
<dbReference type="PANTHER" id="PTHR43406">
    <property type="entry name" value="TRYPTOPHAN SYNTHASE, ALPHA CHAIN"/>
    <property type="match status" value="1"/>
</dbReference>
<evidence type="ECO:0000256" key="10">
    <source>
        <dbReference type="RuleBase" id="RU003662"/>
    </source>
</evidence>
<keyword evidence="8" id="KW-0456">Lyase</keyword>
<name>A0A2R5GMX3_9STRA</name>
<evidence type="ECO:0000256" key="3">
    <source>
        <dbReference type="ARBA" id="ARBA00011270"/>
    </source>
</evidence>
<dbReference type="NCBIfam" id="TIGR00262">
    <property type="entry name" value="trpA"/>
    <property type="match status" value="1"/>
</dbReference>
<dbReference type="EC" id="4.2.1.20" evidence="4"/>
<evidence type="ECO:0000256" key="4">
    <source>
        <dbReference type="ARBA" id="ARBA00012043"/>
    </source>
</evidence>
<evidence type="ECO:0000256" key="6">
    <source>
        <dbReference type="ARBA" id="ARBA00022822"/>
    </source>
</evidence>
<proteinExistence type="inferred from homology"/>
<organism evidence="11 12">
    <name type="scientific">Hondaea fermentalgiana</name>
    <dbReference type="NCBI Taxonomy" id="2315210"/>
    <lineage>
        <taxon>Eukaryota</taxon>
        <taxon>Sar</taxon>
        <taxon>Stramenopiles</taxon>
        <taxon>Bigyra</taxon>
        <taxon>Labyrinthulomycetes</taxon>
        <taxon>Thraustochytrida</taxon>
        <taxon>Thraustochytriidae</taxon>
        <taxon>Hondaea</taxon>
    </lineage>
</organism>
<comment type="function">
    <text evidence="1">The alpha subunit is responsible for the aldol cleavage of indoleglycerol phosphate to indole and glyceraldehyde 3-phosphate.</text>
</comment>
<evidence type="ECO:0000256" key="2">
    <source>
        <dbReference type="ARBA" id="ARBA00004733"/>
    </source>
</evidence>
<evidence type="ECO:0000256" key="8">
    <source>
        <dbReference type="ARBA" id="ARBA00023239"/>
    </source>
</evidence>
<reference evidence="11 12" key="1">
    <citation type="submission" date="2017-12" db="EMBL/GenBank/DDBJ databases">
        <title>Sequencing, de novo assembly and annotation of complete genome of a new Thraustochytrid species, strain FCC1311.</title>
        <authorList>
            <person name="Sedici K."/>
            <person name="Godart F."/>
            <person name="Aiese Cigliano R."/>
            <person name="Sanseverino W."/>
            <person name="Barakat M."/>
            <person name="Ortet P."/>
            <person name="Marechal E."/>
            <person name="Cagnac O."/>
            <person name="Amato A."/>
        </authorList>
    </citation>
    <scope>NUCLEOTIDE SEQUENCE [LARGE SCALE GENOMIC DNA]</scope>
</reference>
<evidence type="ECO:0000313" key="11">
    <source>
        <dbReference type="EMBL" id="GBG31078.1"/>
    </source>
</evidence>
<evidence type="ECO:0000313" key="12">
    <source>
        <dbReference type="Proteomes" id="UP000241890"/>
    </source>
</evidence>
<evidence type="ECO:0000256" key="9">
    <source>
        <dbReference type="ARBA" id="ARBA00049047"/>
    </source>
</evidence>
<dbReference type="Pfam" id="PF00290">
    <property type="entry name" value="Trp_syntA"/>
    <property type="match status" value="1"/>
</dbReference>
<dbReference type="FunFam" id="3.20.20.70:FF:000037">
    <property type="entry name" value="Tryptophan synthase alpha chain"/>
    <property type="match status" value="1"/>
</dbReference>
<dbReference type="EMBL" id="BEYU01000090">
    <property type="protein sequence ID" value="GBG31078.1"/>
    <property type="molecule type" value="Genomic_DNA"/>
</dbReference>
<dbReference type="Proteomes" id="UP000241890">
    <property type="component" value="Unassembled WGS sequence"/>
</dbReference>
<keyword evidence="7" id="KW-0057">Aromatic amino acid biosynthesis</keyword>
<dbReference type="GO" id="GO:0005829">
    <property type="term" value="C:cytosol"/>
    <property type="evidence" value="ECO:0007669"/>
    <property type="project" value="TreeGrafter"/>
</dbReference>
<dbReference type="PROSITE" id="PS00167">
    <property type="entry name" value="TRP_SYNTHASE_ALPHA"/>
    <property type="match status" value="1"/>
</dbReference>
<sequence length="267" mass="28526">MTIADLEKTFAKTAEEKRAAFIPYVTAGYPEKAATVPIMLAMQEGGADVIELGMPFSDPLADGPVVQESSFVALQHGVTVADCLAMVKEARGKGLTVPVILMGYWNPFAQYGEEKLVEDCREATISGFIAVDLSGPEAERFAKTCAAGELAYVPLVAPTSTDKRLGEVAQFGSGYVYCVSVTGITGARDKLPEDLKEFTDRVKSHFKIPLAVGFGLNTRQHVVEVNNYADGAVMGSVVIKTIKNAGESIDAQCDAVRSFVKSVTSDE</sequence>
<dbReference type="OrthoDB" id="10050244at2759"/>
<dbReference type="SUPFAM" id="SSF51366">
    <property type="entry name" value="Ribulose-phoshate binding barrel"/>
    <property type="match status" value="1"/>
</dbReference>
<dbReference type="InParanoid" id="A0A2R5GMX3"/>
<protein>
    <recommendedName>
        <fullName evidence="4">tryptophan synthase</fullName>
        <ecNumber evidence="4">4.2.1.20</ecNumber>
    </recommendedName>
</protein>
<comment type="caution">
    <text evidence="11">The sequence shown here is derived from an EMBL/GenBank/DDBJ whole genome shotgun (WGS) entry which is preliminary data.</text>
</comment>
<keyword evidence="6" id="KW-0822">Tryptophan biosynthesis</keyword>